<dbReference type="FunFam" id="3.40.50.12500:FF:000001">
    <property type="entry name" value="Putative hydantoin racemase"/>
    <property type="match status" value="1"/>
</dbReference>
<accession>A0A562J4S9</accession>
<dbReference type="OrthoDB" id="9791723at2"/>
<dbReference type="RefSeq" id="WP_145085529.1">
    <property type="nucleotide sequence ID" value="NZ_DAMBUX010000010.1"/>
</dbReference>
<sequence length="249" mass="27468">MKIKLINPNTTQSMTDGIREMAKKVCRTDTEIIAVSSKTGPESIECYVDEYLAIPGVIEEVRKGDQEEMVDAFIIACFGDPGLQAAREVTDKPVLGIAESAITTAKFIAPYFSIVSVLDRSRKVTADLIENYGAEKFCRSIRSTGMSVLEFGSNYEKGLLALEEQSRMAVEEDGAECILLGCAGFVDFVDKLREKLGIPVLDGIMPSVKFAEALVEMKVKISKCNTFKSPEKKLVIGYDNIINIERLMK</sequence>
<dbReference type="PANTHER" id="PTHR28047">
    <property type="entry name" value="PROTEIN DCG1"/>
    <property type="match status" value="1"/>
</dbReference>
<dbReference type="Gene3D" id="3.40.50.12500">
    <property type="match status" value="1"/>
</dbReference>
<dbReference type="EC" id="5.1.99.5" evidence="3"/>
<evidence type="ECO:0000313" key="7">
    <source>
        <dbReference type="Proteomes" id="UP000315343"/>
    </source>
</evidence>
<name>A0A562J4S9_9FIRM</name>
<dbReference type="EMBL" id="VLKH01000010">
    <property type="protein sequence ID" value="TWH78189.1"/>
    <property type="molecule type" value="Genomic_DNA"/>
</dbReference>
<evidence type="ECO:0000256" key="2">
    <source>
        <dbReference type="ARBA" id="ARBA00051635"/>
    </source>
</evidence>
<evidence type="ECO:0000256" key="1">
    <source>
        <dbReference type="ARBA" id="ARBA00038414"/>
    </source>
</evidence>
<protein>
    <recommendedName>
        <fullName evidence="4">Hydantoin racemase</fullName>
        <ecNumber evidence="3">5.1.99.5</ecNumber>
    </recommendedName>
</protein>
<comment type="catalytic activity">
    <reaction evidence="2">
        <text>a D-5-monosubstituted hydantoin = a L-5-monosubstituted hydantoin</text>
        <dbReference type="Rhea" id="RHEA:46624"/>
        <dbReference type="ChEBI" id="CHEBI:86339"/>
        <dbReference type="ChEBI" id="CHEBI:86340"/>
        <dbReference type="EC" id="5.1.99.5"/>
    </reaction>
</comment>
<evidence type="ECO:0000256" key="4">
    <source>
        <dbReference type="ARBA" id="ARBA00067972"/>
    </source>
</evidence>
<dbReference type="AlphaFoldDB" id="A0A562J4S9"/>
<organism evidence="6 7">
    <name type="scientific">Sedimentibacter saalensis</name>
    <dbReference type="NCBI Taxonomy" id="130788"/>
    <lineage>
        <taxon>Bacteria</taxon>
        <taxon>Bacillati</taxon>
        <taxon>Bacillota</taxon>
        <taxon>Tissierellia</taxon>
        <taxon>Sedimentibacter</taxon>
    </lineage>
</organism>
<dbReference type="GO" id="GO:0036348">
    <property type="term" value="F:hydantoin racemase activity"/>
    <property type="evidence" value="ECO:0007669"/>
    <property type="project" value="UniProtKB-EC"/>
</dbReference>
<comment type="caution">
    <text evidence="6">The sequence shown here is derived from an EMBL/GenBank/DDBJ whole genome shotgun (WGS) entry which is preliminary data.</text>
</comment>
<dbReference type="GO" id="GO:0047661">
    <property type="term" value="F:amino-acid racemase activity"/>
    <property type="evidence" value="ECO:0007669"/>
    <property type="project" value="InterPro"/>
</dbReference>
<dbReference type="InterPro" id="IPR052186">
    <property type="entry name" value="Hydantoin_racemase-like"/>
</dbReference>
<proteinExistence type="inferred from homology"/>
<evidence type="ECO:0000313" key="6">
    <source>
        <dbReference type="EMBL" id="TWH78189.1"/>
    </source>
</evidence>
<comment type="similarity">
    <text evidence="1">Belongs to the HyuE racemase family.</text>
</comment>
<evidence type="ECO:0000256" key="5">
    <source>
        <dbReference type="ARBA" id="ARBA00093199"/>
    </source>
</evidence>
<dbReference type="PANTHER" id="PTHR28047:SF5">
    <property type="entry name" value="PROTEIN DCG1"/>
    <property type="match status" value="1"/>
</dbReference>
<evidence type="ECO:0000256" key="3">
    <source>
        <dbReference type="ARBA" id="ARBA00066406"/>
    </source>
</evidence>
<gene>
    <name evidence="6" type="ORF">LY60_03031</name>
</gene>
<comment type="catalytic activity">
    <reaction evidence="5">
        <text>D-5-benzylhydantoin = L-5-benzylhydantoin</text>
        <dbReference type="Rhea" id="RHEA:83991"/>
        <dbReference type="ChEBI" id="CHEBI:176864"/>
        <dbReference type="ChEBI" id="CHEBI:233540"/>
    </reaction>
</comment>
<dbReference type="Pfam" id="PF01177">
    <property type="entry name" value="Asp_Glu_race"/>
    <property type="match status" value="1"/>
</dbReference>
<dbReference type="InterPro" id="IPR015942">
    <property type="entry name" value="Asp/Glu/hydantoin_racemase"/>
</dbReference>
<dbReference type="InterPro" id="IPR053714">
    <property type="entry name" value="Iso_Racemase_Enz_sf"/>
</dbReference>
<reference evidence="6 7" key="1">
    <citation type="submission" date="2019-07" db="EMBL/GenBank/DDBJ databases">
        <title>Genomic Encyclopedia of Type Strains, Phase I: the one thousand microbial genomes (KMG-I) project.</title>
        <authorList>
            <person name="Kyrpides N."/>
        </authorList>
    </citation>
    <scope>NUCLEOTIDE SEQUENCE [LARGE SCALE GENOMIC DNA]</scope>
    <source>
        <strain evidence="6 7">DSM 13558</strain>
    </source>
</reference>
<keyword evidence="7" id="KW-1185">Reference proteome</keyword>
<dbReference type="Proteomes" id="UP000315343">
    <property type="component" value="Unassembled WGS sequence"/>
</dbReference>